<evidence type="ECO:0000256" key="4">
    <source>
        <dbReference type="ARBA" id="ARBA00022553"/>
    </source>
</evidence>
<evidence type="ECO:0000256" key="13">
    <source>
        <dbReference type="PROSITE-ProRule" id="PRU00169"/>
    </source>
</evidence>
<feature type="domain" description="Response regulatory" evidence="17">
    <location>
        <begin position="677"/>
        <end position="796"/>
    </location>
</feature>
<dbReference type="SMART" id="SM00387">
    <property type="entry name" value="HATPase_c"/>
    <property type="match status" value="1"/>
</dbReference>
<dbReference type="Gene3D" id="3.30.565.10">
    <property type="entry name" value="Histidine kinase-like ATPase, C-terminal domain"/>
    <property type="match status" value="1"/>
</dbReference>
<dbReference type="InterPro" id="IPR036890">
    <property type="entry name" value="HATPase_C_sf"/>
</dbReference>
<dbReference type="PROSITE" id="PS50110">
    <property type="entry name" value="RESPONSE_REGULATORY"/>
    <property type="match status" value="2"/>
</dbReference>
<dbReference type="Pfam" id="PF00512">
    <property type="entry name" value="HisKA"/>
    <property type="match status" value="1"/>
</dbReference>
<dbReference type="EC" id="2.7.13.3" evidence="3"/>
<dbReference type="InterPro" id="IPR004358">
    <property type="entry name" value="Sig_transdc_His_kin-like_C"/>
</dbReference>
<comment type="catalytic activity">
    <reaction evidence="1">
        <text>ATP + protein L-histidine = ADP + protein N-phospho-L-histidine.</text>
        <dbReference type="EC" id="2.7.13.3"/>
    </reaction>
</comment>
<proteinExistence type="predicted"/>
<feature type="modified residue" description="4-aspartylphosphate" evidence="13">
    <location>
        <position position="726"/>
    </location>
</feature>
<keyword evidence="9" id="KW-0067">ATP-binding</keyword>
<comment type="subcellular location">
    <subcellularLocation>
        <location evidence="2">Membrane</location>
    </subcellularLocation>
</comment>
<evidence type="ECO:0000256" key="1">
    <source>
        <dbReference type="ARBA" id="ARBA00000085"/>
    </source>
</evidence>
<evidence type="ECO:0000256" key="2">
    <source>
        <dbReference type="ARBA" id="ARBA00004370"/>
    </source>
</evidence>
<dbReference type="Pfam" id="PF00072">
    <property type="entry name" value="Response_reg"/>
    <property type="match status" value="2"/>
</dbReference>
<protein>
    <recommendedName>
        <fullName evidence="3">histidine kinase</fullName>
        <ecNumber evidence="3">2.7.13.3</ecNumber>
    </recommendedName>
</protein>
<dbReference type="EMBL" id="QFYR01000004">
    <property type="protein sequence ID" value="RAK51439.1"/>
    <property type="molecule type" value="Genomic_DNA"/>
</dbReference>
<dbReference type="SMART" id="SM00448">
    <property type="entry name" value="REC"/>
    <property type="match status" value="2"/>
</dbReference>
<evidence type="ECO:0000259" key="17">
    <source>
        <dbReference type="PROSITE" id="PS50110"/>
    </source>
</evidence>
<evidence type="ECO:0000313" key="19">
    <source>
        <dbReference type="Proteomes" id="UP000249725"/>
    </source>
</evidence>
<evidence type="ECO:0000256" key="15">
    <source>
        <dbReference type="SAM" id="Phobius"/>
    </source>
</evidence>
<dbReference type="PANTHER" id="PTHR45339">
    <property type="entry name" value="HYBRID SIGNAL TRANSDUCTION HISTIDINE KINASE J"/>
    <property type="match status" value="1"/>
</dbReference>
<dbReference type="CDD" id="cd00082">
    <property type="entry name" value="HisKA"/>
    <property type="match status" value="1"/>
</dbReference>
<dbReference type="Pfam" id="PF02518">
    <property type="entry name" value="HATPase_c"/>
    <property type="match status" value="1"/>
</dbReference>
<sequence>MSRMRRLTAELCLIGLLLLTGGVIALQHEIFGRDIEVAPGRTNAFSFSGYADEVGGGASTMTSPGPLSWNCDVRESALSARYCGYEVVLDGNGSLPGVDLRNLEKIALTLDYHGPAKTLRFQLKNEDPRYSTHGDRSTAKVNKVEFTVREGRQTIVFEPQDFSVAEWWLMGKNIPVELGRLQLDNVVAVEVATGTSPPSGHYSFRIESMTLQRSSVGPARLYLMIMGVWAVVIALYMLLRMRRTRQDALEKDLAQAEARVALAKAKQAAERASEAKSAFLASMSHELRTPLNAVLGYAQLLERARLAPEHLASVRTIHRSGVHLLSLITDLLDLSKIEAGKMELHPAPVSVRGAIAAVAEMIEVRAEEKGLAFNCEVEDAVPEAVSADDKRLRQILLNLLSNAVKFTNEGRVSLRVGLVERTRETARLRFEVQDSGTGISENELEQIFRPFEQVGGLEGREAGAGLGLAISRQLAGLMGATIQVQSRVGHGSSFWFEASFPLADAAPVEEHVASSKIVGYAGERRRVLVVDDNQDNRGLLCDLLEQLGFATEVACEGREAVRLAQLTSPDIILMDLKMPGMDGLEATRLIRVIEPLKAVPIVAVSANNAEEGEASARAAGADAYVSKPINNCELLRTVGELLAVEWLWEDAKGGKTAAGAASAETPTAAAQPGRVLRILAAEDNAINQRVLRAMLDALDVELEIAADGAQAVRAVETAAFDLVLMDMQMPEMNGTEATRAIRQWEAKTGQARTPIIALSADAGAEHVAGYLAAGMDGHLAKPIEISELYGLLAQFTPGAPVELKLAG</sequence>
<dbReference type="OrthoDB" id="7333841at2"/>
<keyword evidence="10 15" id="KW-1133">Transmembrane helix</keyword>
<dbReference type="Gene3D" id="1.10.287.130">
    <property type="match status" value="1"/>
</dbReference>
<dbReference type="PRINTS" id="PR00344">
    <property type="entry name" value="BCTRLSENSOR"/>
</dbReference>
<organism evidence="18 19">
    <name type="scientific">Phenylobacterium deserti</name>
    <dbReference type="NCBI Taxonomy" id="1914756"/>
    <lineage>
        <taxon>Bacteria</taxon>
        <taxon>Pseudomonadati</taxon>
        <taxon>Pseudomonadota</taxon>
        <taxon>Alphaproteobacteria</taxon>
        <taxon>Caulobacterales</taxon>
        <taxon>Caulobacteraceae</taxon>
        <taxon>Phenylobacterium</taxon>
    </lineage>
</organism>
<dbReference type="InterPro" id="IPR001789">
    <property type="entry name" value="Sig_transdc_resp-reg_receiver"/>
</dbReference>
<evidence type="ECO:0000256" key="6">
    <source>
        <dbReference type="ARBA" id="ARBA00022692"/>
    </source>
</evidence>
<evidence type="ECO:0000256" key="9">
    <source>
        <dbReference type="ARBA" id="ARBA00022840"/>
    </source>
</evidence>
<keyword evidence="8" id="KW-0418">Kinase</keyword>
<dbReference type="InterPro" id="IPR011006">
    <property type="entry name" value="CheY-like_superfamily"/>
</dbReference>
<keyword evidence="5" id="KW-0808">Transferase</keyword>
<keyword evidence="11" id="KW-0902">Two-component regulatory system</keyword>
<dbReference type="CDD" id="cd16922">
    <property type="entry name" value="HATPase_EvgS-ArcB-TorS-like"/>
    <property type="match status" value="1"/>
</dbReference>
<evidence type="ECO:0000256" key="5">
    <source>
        <dbReference type="ARBA" id="ARBA00022679"/>
    </source>
</evidence>
<keyword evidence="14" id="KW-0175">Coiled coil</keyword>
<evidence type="ECO:0000313" key="18">
    <source>
        <dbReference type="EMBL" id="RAK51439.1"/>
    </source>
</evidence>
<name>A0A328AA64_9CAUL</name>
<dbReference type="InterPro" id="IPR005467">
    <property type="entry name" value="His_kinase_dom"/>
</dbReference>
<dbReference type="PANTHER" id="PTHR45339:SF1">
    <property type="entry name" value="HYBRID SIGNAL TRANSDUCTION HISTIDINE KINASE J"/>
    <property type="match status" value="1"/>
</dbReference>
<feature type="modified residue" description="4-aspartylphosphate" evidence="13">
    <location>
        <position position="575"/>
    </location>
</feature>
<dbReference type="GO" id="GO:0016020">
    <property type="term" value="C:membrane"/>
    <property type="evidence" value="ECO:0007669"/>
    <property type="project" value="UniProtKB-SubCell"/>
</dbReference>
<evidence type="ECO:0000256" key="8">
    <source>
        <dbReference type="ARBA" id="ARBA00022777"/>
    </source>
</evidence>
<dbReference type="SUPFAM" id="SSF47384">
    <property type="entry name" value="Homodimeric domain of signal transducing histidine kinase"/>
    <property type="match status" value="1"/>
</dbReference>
<accession>A0A328AA64</accession>
<dbReference type="FunFam" id="3.30.565.10:FF:000010">
    <property type="entry name" value="Sensor histidine kinase RcsC"/>
    <property type="match status" value="1"/>
</dbReference>
<dbReference type="PROSITE" id="PS50109">
    <property type="entry name" value="HIS_KIN"/>
    <property type="match status" value="1"/>
</dbReference>
<evidence type="ECO:0000256" key="7">
    <source>
        <dbReference type="ARBA" id="ARBA00022741"/>
    </source>
</evidence>
<dbReference type="Gene3D" id="3.40.50.2300">
    <property type="match status" value="2"/>
</dbReference>
<dbReference type="InterPro" id="IPR003594">
    <property type="entry name" value="HATPase_dom"/>
</dbReference>
<keyword evidence="12 15" id="KW-0472">Membrane</keyword>
<dbReference type="InterPro" id="IPR003661">
    <property type="entry name" value="HisK_dim/P_dom"/>
</dbReference>
<evidence type="ECO:0000256" key="3">
    <source>
        <dbReference type="ARBA" id="ARBA00012438"/>
    </source>
</evidence>
<keyword evidence="7" id="KW-0547">Nucleotide-binding</keyword>
<evidence type="ECO:0000256" key="14">
    <source>
        <dbReference type="SAM" id="Coils"/>
    </source>
</evidence>
<evidence type="ECO:0000256" key="12">
    <source>
        <dbReference type="ARBA" id="ARBA00023136"/>
    </source>
</evidence>
<dbReference type="FunFam" id="1.10.287.130:FF:000004">
    <property type="entry name" value="Ethylene receptor 1"/>
    <property type="match status" value="1"/>
</dbReference>
<dbReference type="AlphaFoldDB" id="A0A328AA64"/>
<dbReference type="InterPro" id="IPR036097">
    <property type="entry name" value="HisK_dim/P_sf"/>
</dbReference>
<comment type="caution">
    <text evidence="18">The sequence shown here is derived from an EMBL/GenBank/DDBJ whole genome shotgun (WGS) entry which is preliminary data.</text>
</comment>
<reference evidence="19" key="1">
    <citation type="submission" date="2018-05" db="EMBL/GenBank/DDBJ databases">
        <authorList>
            <person name="Li X."/>
        </authorList>
    </citation>
    <scope>NUCLEOTIDE SEQUENCE [LARGE SCALE GENOMIC DNA]</scope>
    <source>
        <strain evidence="19">YIM 73061</strain>
    </source>
</reference>
<feature type="domain" description="Histidine kinase" evidence="16">
    <location>
        <begin position="282"/>
        <end position="502"/>
    </location>
</feature>
<keyword evidence="4 13" id="KW-0597">Phosphoprotein</keyword>
<keyword evidence="6 15" id="KW-0812">Transmembrane</keyword>
<evidence type="ECO:0000256" key="10">
    <source>
        <dbReference type="ARBA" id="ARBA00022989"/>
    </source>
</evidence>
<dbReference type="GO" id="GO:0005524">
    <property type="term" value="F:ATP binding"/>
    <property type="evidence" value="ECO:0007669"/>
    <property type="project" value="UniProtKB-KW"/>
</dbReference>
<dbReference type="CDD" id="cd17546">
    <property type="entry name" value="REC_hyHK_CKI1_RcsC-like"/>
    <property type="match status" value="2"/>
</dbReference>
<keyword evidence="19" id="KW-1185">Reference proteome</keyword>
<dbReference type="GO" id="GO:0000155">
    <property type="term" value="F:phosphorelay sensor kinase activity"/>
    <property type="evidence" value="ECO:0007669"/>
    <property type="project" value="InterPro"/>
</dbReference>
<feature type="transmembrane region" description="Helical" evidence="15">
    <location>
        <begin position="221"/>
        <end position="239"/>
    </location>
</feature>
<dbReference type="RefSeq" id="WP_111515974.1">
    <property type="nucleotide sequence ID" value="NZ_QFYR01000004.1"/>
</dbReference>
<dbReference type="SUPFAM" id="SSF52172">
    <property type="entry name" value="CheY-like"/>
    <property type="match status" value="2"/>
</dbReference>
<dbReference type="Proteomes" id="UP000249725">
    <property type="component" value="Unassembled WGS sequence"/>
</dbReference>
<feature type="domain" description="Response regulatory" evidence="17">
    <location>
        <begin position="526"/>
        <end position="642"/>
    </location>
</feature>
<evidence type="ECO:0000256" key="11">
    <source>
        <dbReference type="ARBA" id="ARBA00023012"/>
    </source>
</evidence>
<gene>
    <name evidence="18" type="ORF">DJ018_16005</name>
</gene>
<dbReference type="SUPFAM" id="SSF55874">
    <property type="entry name" value="ATPase domain of HSP90 chaperone/DNA topoisomerase II/histidine kinase"/>
    <property type="match status" value="1"/>
</dbReference>
<evidence type="ECO:0000259" key="16">
    <source>
        <dbReference type="PROSITE" id="PS50109"/>
    </source>
</evidence>
<dbReference type="SMART" id="SM00388">
    <property type="entry name" value="HisKA"/>
    <property type="match status" value="1"/>
</dbReference>
<feature type="coiled-coil region" evidence="14">
    <location>
        <begin position="239"/>
        <end position="275"/>
    </location>
</feature>